<reference evidence="2" key="1">
    <citation type="submission" date="2017-08" db="EMBL/GenBank/DDBJ databases">
        <authorList>
            <person name="Cuomo C."/>
            <person name="Billmyre B."/>
            <person name="Heitman J."/>
        </authorList>
    </citation>
    <scope>NUCLEOTIDE SEQUENCE</scope>
    <source>
        <strain evidence="2">CBS 12478</strain>
    </source>
</reference>
<evidence type="ECO:0000313" key="2">
    <source>
        <dbReference type="EMBL" id="WWD15828.1"/>
    </source>
</evidence>
<organism evidence="2 3">
    <name type="scientific">Kwoniella shandongensis</name>
    <dbReference type="NCBI Taxonomy" id="1734106"/>
    <lineage>
        <taxon>Eukaryota</taxon>
        <taxon>Fungi</taxon>
        <taxon>Dikarya</taxon>
        <taxon>Basidiomycota</taxon>
        <taxon>Agaricomycotina</taxon>
        <taxon>Tremellomycetes</taxon>
        <taxon>Tremellales</taxon>
        <taxon>Cryptococcaceae</taxon>
        <taxon>Kwoniella</taxon>
    </lineage>
</organism>
<feature type="compositionally biased region" description="Polar residues" evidence="1">
    <location>
        <begin position="97"/>
        <end position="107"/>
    </location>
</feature>
<dbReference type="GeneID" id="43591503"/>
<sequence>MLTLRSAARQSALRISRLSTPASTLRCDHDLFPHAESSSAAFRRHASSAASTATADSSYSQVNGGQGRSKEKKMYRPNPRLRRQAMANAKRLFEAIQSETAPISSARSTGNTPTSSTGSESNVSAASSSSSTIPSTSPSLADLLSKRPDTPPPNPWHPSYPRLHQKLHDSIDSAFVTKQMRSFAKDLGLEFGRGERMNKWRIVRKVMDSWGWVEPRERPEEKAVEENVFDLPAPELFLFLRDHDLVQQFIQDENVTFSVIPASEAHIPRFRVGDQRRMILSARGNEEALQNLGQVLQERKESKQTIEFGADEVHGLKANVELLQIVSNAAGAYVEPLSETTYRATAMSVDDAESAKRLLAMAALRTTVLPTTRPDLIVLPVSSHFQAHTADPNAPRHDRFSFYPFAMSLIEPLTWDQSALVSSQTMFRLRKVSQWTTKPARREVEHRQEDLSRGGLKATSGHKGLGDAGLQEENVVGLAESLMRKLDGEGKTSLKIRSGHLLFGVNPKDGSSVGTFDSPLPGQWPVENVQKWIGNDKERRPIFAPSLTPAMIQFPLSGPVQKVRKLQYRSVPADGKSKLVTFSHTLPTVESFVKAEEGDLKWQDQLGEMLDKMEKELALEEEGTKAEVVEETENSTLEDAVTSSTEQEQLVETASVGEEASEAVAAEEPDIPKEPVVIQAEAGHITEIDLFFPDRPTDLRLIATSTSPIAEDQIPEQVRAVFQFYADGSPQSARPPMSVTIHGKKYDIELDEEHEIVEEREEGVVRRCVKVIEQGLNGRPVTYTELDTVNEDESSTISPAFWTELASITRDVGPDAAALKQGNLFGQ</sequence>
<dbReference type="AlphaFoldDB" id="A0A5M6BR82"/>
<reference evidence="2" key="2">
    <citation type="submission" date="2024-01" db="EMBL/GenBank/DDBJ databases">
        <title>Comparative genomics of Cryptococcus and Kwoniella reveals pathogenesis evolution and contrasting modes of karyotype evolution via chromosome fusion or intercentromeric recombination.</title>
        <authorList>
            <person name="Coelho M.A."/>
            <person name="David-Palma M."/>
            <person name="Shea T."/>
            <person name="Bowers K."/>
            <person name="McGinley-Smith S."/>
            <person name="Mohammad A.W."/>
            <person name="Gnirke A."/>
            <person name="Yurkov A.M."/>
            <person name="Nowrousian M."/>
            <person name="Sun S."/>
            <person name="Cuomo C.A."/>
            <person name="Heitman J."/>
        </authorList>
    </citation>
    <scope>NUCLEOTIDE SEQUENCE</scope>
    <source>
        <strain evidence="2">CBS 12478</strain>
    </source>
</reference>
<dbReference type="KEGG" id="ksn:43591503"/>
<feature type="compositionally biased region" description="Basic and acidic residues" evidence="1">
    <location>
        <begin position="440"/>
        <end position="452"/>
    </location>
</feature>
<keyword evidence="3" id="KW-1185">Reference proteome</keyword>
<proteinExistence type="predicted"/>
<dbReference type="EMBL" id="CP144051">
    <property type="protein sequence ID" value="WWD15828.1"/>
    <property type="molecule type" value="Genomic_DNA"/>
</dbReference>
<feature type="region of interest" description="Disordered" evidence="1">
    <location>
        <begin position="97"/>
        <end position="163"/>
    </location>
</feature>
<gene>
    <name evidence="2" type="ORF">CI109_100252</name>
</gene>
<dbReference type="Proteomes" id="UP000322225">
    <property type="component" value="Chromosome 1"/>
</dbReference>
<dbReference type="OrthoDB" id="3362817at2759"/>
<feature type="region of interest" description="Disordered" evidence="1">
    <location>
        <begin position="439"/>
        <end position="468"/>
    </location>
</feature>
<feature type="region of interest" description="Disordered" evidence="1">
    <location>
        <begin position="51"/>
        <end position="80"/>
    </location>
</feature>
<name>A0A5M6BR82_9TREE</name>
<evidence type="ECO:0000256" key="1">
    <source>
        <dbReference type="SAM" id="MobiDB-lite"/>
    </source>
</evidence>
<protein>
    <submittedName>
        <fullName evidence="2">Uncharacterized protein</fullName>
    </submittedName>
</protein>
<feature type="compositionally biased region" description="Low complexity" evidence="1">
    <location>
        <begin position="108"/>
        <end position="141"/>
    </location>
</feature>
<accession>A0A5M6BR82</accession>
<evidence type="ECO:0000313" key="3">
    <source>
        <dbReference type="Proteomes" id="UP000322225"/>
    </source>
</evidence>
<dbReference type="RefSeq" id="XP_031858336.1">
    <property type="nucleotide sequence ID" value="XM_032007335.1"/>
</dbReference>